<dbReference type="InterPro" id="IPR001570">
    <property type="entry name" value="Peptidase_M4_C_domain"/>
</dbReference>
<dbReference type="GO" id="GO:0006508">
    <property type="term" value="P:proteolysis"/>
    <property type="evidence" value="ECO:0007669"/>
    <property type="project" value="UniProtKB-KW"/>
</dbReference>
<feature type="region of interest" description="Disordered" evidence="7">
    <location>
        <begin position="1"/>
        <end position="31"/>
    </location>
</feature>
<dbReference type="InterPro" id="IPR027268">
    <property type="entry name" value="Peptidase_M4/M1_CTD_sf"/>
</dbReference>
<evidence type="ECO:0000313" key="11">
    <source>
        <dbReference type="Proteomes" id="UP000799757"/>
    </source>
</evidence>
<dbReference type="Gene3D" id="1.10.390.10">
    <property type="entry name" value="Neutral Protease Domain 2"/>
    <property type="match status" value="1"/>
</dbReference>
<dbReference type="CDD" id="cd09597">
    <property type="entry name" value="M4_TLP"/>
    <property type="match status" value="1"/>
</dbReference>
<keyword evidence="2" id="KW-0645">Protease</keyword>
<name>A0A6A6XXY8_9PLEO</name>
<evidence type="ECO:0000256" key="7">
    <source>
        <dbReference type="SAM" id="MobiDB-lite"/>
    </source>
</evidence>
<evidence type="ECO:0000259" key="8">
    <source>
        <dbReference type="Pfam" id="PF01447"/>
    </source>
</evidence>
<keyword evidence="11" id="KW-1185">Reference proteome</keyword>
<dbReference type="GO" id="GO:0046872">
    <property type="term" value="F:metal ion binding"/>
    <property type="evidence" value="ECO:0007669"/>
    <property type="project" value="UniProtKB-KW"/>
</dbReference>
<protein>
    <submittedName>
        <fullName evidence="10">Zincin</fullName>
    </submittedName>
</protein>
<evidence type="ECO:0000256" key="3">
    <source>
        <dbReference type="ARBA" id="ARBA00022723"/>
    </source>
</evidence>
<evidence type="ECO:0000256" key="2">
    <source>
        <dbReference type="ARBA" id="ARBA00022670"/>
    </source>
</evidence>
<dbReference type="PANTHER" id="PTHR43579">
    <property type="match status" value="1"/>
</dbReference>
<evidence type="ECO:0000256" key="1">
    <source>
        <dbReference type="ARBA" id="ARBA00009388"/>
    </source>
</evidence>
<comment type="similarity">
    <text evidence="1">Belongs to the peptidase M4 family.</text>
</comment>
<dbReference type="SUPFAM" id="SSF55486">
    <property type="entry name" value="Metalloproteases ('zincins'), catalytic domain"/>
    <property type="match status" value="1"/>
</dbReference>
<keyword evidence="5" id="KW-0862">Zinc</keyword>
<dbReference type="PANTHER" id="PTHR43579:SF1">
    <property type="entry name" value="NEUTRAL METALLOPROTEINASE"/>
    <property type="match status" value="1"/>
</dbReference>
<feature type="domain" description="Peptidase M4 C-terminal" evidence="9">
    <location>
        <begin position="241"/>
        <end position="408"/>
    </location>
</feature>
<sequence>MESPPSNLRILPESESKLEPQATKEDSLKEEAPNVKLSAPHCFFIPPLVFEALVQDDTNDDTAKRAGSQMLAVANEVNNTEIDEFVIEFPPIDKEKEKAPYRRIYDMQFCKNDEAYPGVLMRSEGEDALNIPGDDAVDKCYENIGTVYTFFKEVFNNAEILGPNVPLIGIVHYDFYFPNARWYRPVEQKYGALIFGDGWDNDAFNQGAAVHSYGGCFGNFVGSLEVVAHELTHGLVQRVKGLKYFGESGALHEHMGDVFGSMCEQWKKGQSTEKADWIIGEDLVAKDWPGVSLRSMKSPGDAYDKQVGIGNDDQVCHWEKRYLGDMDNGGVHLNSGIPNKAFYLIAKAFGGNSWEKAGQIWYKALHDPKVGPECDLATWARVTTSYSRKLFKEEGRVIAATAWKEVGIEV</sequence>
<dbReference type="Proteomes" id="UP000799757">
    <property type="component" value="Unassembled WGS sequence"/>
</dbReference>
<accession>A0A6A6XXY8</accession>
<dbReference type="Pfam" id="PF01447">
    <property type="entry name" value="Peptidase_M4"/>
    <property type="match status" value="1"/>
</dbReference>
<gene>
    <name evidence="10" type="ORF">K505DRAFT_331312</name>
</gene>
<dbReference type="AlphaFoldDB" id="A0A6A6XXY8"/>
<keyword evidence="6" id="KW-0482">Metalloprotease</keyword>
<dbReference type="Pfam" id="PF02868">
    <property type="entry name" value="Peptidase_M4_C"/>
    <property type="match status" value="1"/>
</dbReference>
<keyword evidence="3" id="KW-0479">Metal-binding</keyword>
<evidence type="ECO:0000313" key="10">
    <source>
        <dbReference type="EMBL" id="KAF2800895.1"/>
    </source>
</evidence>
<dbReference type="InterPro" id="IPR052759">
    <property type="entry name" value="Metalloprotease_M4"/>
</dbReference>
<keyword evidence="4" id="KW-0378">Hydrolase</keyword>
<dbReference type="PRINTS" id="PR00730">
    <property type="entry name" value="THERMOLYSIN"/>
</dbReference>
<dbReference type="InterPro" id="IPR023612">
    <property type="entry name" value="Peptidase_M4"/>
</dbReference>
<evidence type="ECO:0000259" key="9">
    <source>
        <dbReference type="Pfam" id="PF02868"/>
    </source>
</evidence>
<evidence type="ECO:0000256" key="5">
    <source>
        <dbReference type="ARBA" id="ARBA00022833"/>
    </source>
</evidence>
<dbReference type="EMBL" id="MU001741">
    <property type="protein sequence ID" value="KAF2800895.1"/>
    <property type="molecule type" value="Genomic_DNA"/>
</dbReference>
<dbReference type="OrthoDB" id="5332336at2759"/>
<reference evidence="10" key="1">
    <citation type="journal article" date="2020" name="Stud. Mycol.">
        <title>101 Dothideomycetes genomes: a test case for predicting lifestyles and emergence of pathogens.</title>
        <authorList>
            <person name="Haridas S."/>
            <person name="Albert R."/>
            <person name="Binder M."/>
            <person name="Bloem J."/>
            <person name="Labutti K."/>
            <person name="Salamov A."/>
            <person name="Andreopoulos B."/>
            <person name="Baker S."/>
            <person name="Barry K."/>
            <person name="Bills G."/>
            <person name="Bluhm B."/>
            <person name="Cannon C."/>
            <person name="Castanera R."/>
            <person name="Culley D."/>
            <person name="Daum C."/>
            <person name="Ezra D."/>
            <person name="Gonzalez J."/>
            <person name="Henrissat B."/>
            <person name="Kuo A."/>
            <person name="Liang C."/>
            <person name="Lipzen A."/>
            <person name="Lutzoni F."/>
            <person name="Magnuson J."/>
            <person name="Mondo S."/>
            <person name="Nolan M."/>
            <person name="Ohm R."/>
            <person name="Pangilinan J."/>
            <person name="Park H.-J."/>
            <person name="Ramirez L."/>
            <person name="Alfaro M."/>
            <person name="Sun H."/>
            <person name="Tritt A."/>
            <person name="Yoshinaga Y."/>
            <person name="Zwiers L.-H."/>
            <person name="Turgeon B."/>
            <person name="Goodwin S."/>
            <person name="Spatafora J."/>
            <person name="Crous P."/>
            <person name="Grigoriev I."/>
        </authorList>
    </citation>
    <scope>NUCLEOTIDE SEQUENCE</scope>
    <source>
        <strain evidence="10">CBS 109.77</strain>
    </source>
</reference>
<dbReference type="Gene3D" id="3.10.170.10">
    <property type="match status" value="1"/>
</dbReference>
<feature type="compositionally biased region" description="Basic and acidic residues" evidence="7">
    <location>
        <begin position="12"/>
        <end position="31"/>
    </location>
</feature>
<proteinExistence type="inferred from homology"/>
<evidence type="ECO:0000256" key="4">
    <source>
        <dbReference type="ARBA" id="ARBA00022801"/>
    </source>
</evidence>
<feature type="domain" description="Peptidase M4" evidence="8">
    <location>
        <begin position="102"/>
        <end position="237"/>
    </location>
</feature>
<dbReference type="InterPro" id="IPR013856">
    <property type="entry name" value="Peptidase_M4_domain"/>
</dbReference>
<organism evidence="10 11">
    <name type="scientific">Melanomma pulvis-pyrius CBS 109.77</name>
    <dbReference type="NCBI Taxonomy" id="1314802"/>
    <lineage>
        <taxon>Eukaryota</taxon>
        <taxon>Fungi</taxon>
        <taxon>Dikarya</taxon>
        <taxon>Ascomycota</taxon>
        <taxon>Pezizomycotina</taxon>
        <taxon>Dothideomycetes</taxon>
        <taxon>Pleosporomycetidae</taxon>
        <taxon>Pleosporales</taxon>
        <taxon>Melanommataceae</taxon>
        <taxon>Melanomma</taxon>
    </lineage>
</organism>
<evidence type="ECO:0000256" key="6">
    <source>
        <dbReference type="ARBA" id="ARBA00023049"/>
    </source>
</evidence>
<dbReference type="GO" id="GO:0004222">
    <property type="term" value="F:metalloendopeptidase activity"/>
    <property type="evidence" value="ECO:0007669"/>
    <property type="project" value="InterPro"/>
</dbReference>